<organism evidence="1">
    <name type="scientific">Anguilla anguilla</name>
    <name type="common">European freshwater eel</name>
    <name type="synonym">Muraena anguilla</name>
    <dbReference type="NCBI Taxonomy" id="7936"/>
    <lineage>
        <taxon>Eukaryota</taxon>
        <taxon>Metazoa</taxon>
        <taxon>Chordata</taxon>
        <taxon>Craniata</taxon>
        <taxon>Vertebrata</taxon>
        <taxon>Euteleostomi</taxon>
        <taxon>Actinopterygii</taxon>
        <taxon>Neopterygii</taxon>
        <taxon>Teleostei</taxon>
        <taxon>Anguilliformes</taxon>
        <taxon>Anguillidae</taxon>
        <taxon>Anguilla</taxon>
    </lineage>
</organism>
<dbReference type="EMBL" id="GBXM01106094">
    <property type="protein sequence ID" value="JAH02483.1"/>
    <property type="molecule type" value="Transcribed_RNA"/>
</dbReference>
<reference evidence="1" key="1">
    <citation type="submission" date="2014-11" db="EMBL/GenBank/DDBJ databases">
        <authorList>
            <person name="Amaro Gonzalez C."/>
        </authorList>
    </citation>
    <scope>NUCLEOTIDE SEQUENCE</scope>
</reference>
<sequence>MAHEKNFNSHYINMFCTMTIGGGKWNIIELKYTIL</sequence>
<proteinExistence type="predicted"/>
<evidence type="ECO:0000313" key="1">
    <source>
        <dbReference type="EMBL" id="JAH02483.1"/>
    </source>
</evidence>
<protein>
    <recommendedName>
        <fullName evidence="2">Fibrinogen C-terminal domain-containing protein</fullName>
    </recommendedName>
</protein>
<evidence type="ECO:0008006" key="2">
    <source>
        <dbReference type="Google" id="ProtNLM"/>
    </source>
</evidence>
<reference evidence="1" key="2">
    <citation type="journal article" date="2015" name="Fish Shellfish Immunol.">
        <title>Early steps in the European eel (Anguilla anguilla)-Vibrio vulnificus interaction in the gills: Role of the RtxA13 toxin.</title>
        <authorList>
            <person name="Callol A."/>
            <person name="Pajuelo D."/>
            <person name="Ebbesson L."/>
            <person name="Teles M."/>
            <person name="MacKenzie S."/>
            <person name="Amaro C."/>
        </authorList>
    </citation>
    <scope>NUCLEOTIDE SEQUENCE</scope>
</reference>
<dbReference type="AlphaFoldDB" id="A0A0E9PF58"/>
<accession>A0A0E9PF58</accession>
<name>A0A0E9PF58_ANGAN</name>